<accession>A0ABU1XN14</accession>
<organism evidence="1 2">
    <name type="scientific">Nocardia kruczakiae</name>
    <dbReference type="NCBI Taxonomy" id="261477"/>
    <lineage>
        <taxon>Bacteria</taxon>
        <taxon>Bacillati</taxon>
        <taxon>Actinomycetota</taxon>
        <taxon>Actinomycetes</taxon>
        <taxon>Mycobacteriales</taxon>
        <taxon>Nocardiaceae</taxon>
        <taxon>Nocardia</taxon>
    </lineage>
</organism>
<dbReference type="Proteomes" id="UP001251217">
    <property type="component" value="Unassembled WGS sequence"/>
</dbReference>
<reference evidence="1 2" key="1">
    <citation type="submission" date="2023-07" db="EMBL/GenBank/DDBJ databases">
        <title>Sorghum-associated microbial communities from plants grown in Nebraska, USA.</title>
        <authorList>
            <person name="Schachtman D."/>
        </authorList>
    </citation>
    <scope>NUCLEOTIDE SEQUENCE [LARGE SCALE GENOMIC DNA]</scope>
    <source>
        <strain evidence="1 2">4272</strain>
    </source>
</reference>
<sequence length="135" mass="14910">MYEQLTARLDESYTRLGTTEQVTRIREHVFTAVPPAECNHYDGETICADCADGWQIDYEFDDPFPFPRNQNRWTLRDLIDAGKLEVGQSLTVPGSDITAIVTSTGGLMLRDGRVFANSSAAANAALAPDNPTDNR</sequence>
<dbReference type="EMBL" id="JAVDWW010000010">
    <property type="protein sequence ID" value="MDR7171739.1"/>
    <property type="molecule type" value="Genomic_DNA"/>
</dbReference>
<dbReference type="RefSeq" id="WP_310406657.1">
    <property type="nucleotide sequence ID" value="NZ_JAVDWW010000010.1"/>
</dbReference>
<comment type="caution">
    <text evidence="1">The sequence shown here is derived from an EMBL/GenBank/DDBJ whole genome shotgun (WGS) entry which is preliminary data.</text>
</comment>
<gene>
    <name evidence="1" type="ORF">J2W56_005500</name>
</gene>
<evidence type="ECO:0000313" key="2">
    <source>
        <dbReference type="Proteomes" id="UP001251217"/>
    </source>
</evidence>
<name>A0ABU1XN14_9NOCA</name>
<proteinExistence type="predicted"/>
<evidence type="ECO:0000313" key="1">
    <source>
        <dbReference type="EMBL" id="MDR7171739.1"/>
    </source>
</evidence>
<protein>
    <submittedName>
        <fullName evidence="1">Uncharacterized protein</fullName>
    </submittedName>
</protein>
<keyword evidence="2" id="KW-1185">Reference proteome</keyword>